<gene>
    <name evidence="9" type="ORF">GII14_19160</name>
</gene>
<dbReference type="PROSITE" id="PS50111">
    <property type="entry name" value="CHEMOTAXIS_TRANSDUC_2"/>
    <property type="match status" value="1"/>
</dbReference>
<dbReference type="FunFam" id="1.10.287.950:FF:000001">
    <property type="entry name" value="Methyl-accepting chemotaxis sensory transducer"/>
    <property type="match status" value="1"/>
</dbReference>
<evidence type="ECO:0000313" key="9">
    <source>
        <dbReference type="EMBL" id="QIJ06066.1"/>
    </source>
</evidence>
<dbReference type="KEGG" id="schk:GII14_19160"/>
<feature type="coiled-coil region" evidence="5">
    <location>
        <begin position="438"/>
        <end position="465"/>
    </location>
</feature>
<reference evidence="9 10" key="1">
    <citation type="submission" date="2019-11" db="EMBL/GenBank/DDBJ databases">
        <title>Complete Genome Sequence of Shewanella chilikensis Strain DC57, Isolated from Corroded Seal Rings at a floating production facility in Australia.</title>
        <authorList>
            <person name="Salgar-Chaparro S.J."/>
            <person name="Castillo-Villamizar G.A."/>
            <person name="Poehlein A."/>
            <person name="Daniel R."/>
            <person name="Machuca L."/>
        </authorList>
    </citation>
    <scope>NUCLEOTIDE SEQUENCE [LARGE SCALE GENOMIC DNA]</scope>
    <source>
        <strain evidence="9 10">DC57</strain>
    </source>
</reference>
<name>A0A6G7LW80_9GAMM</name>
<dbReference type="Pfam" id="PF00672">
    <property type="entry name" value="HAMP"/>
    <property type="match status" value="1"/>
</dbReference>
<evidence type="ECO:0000259" key="7">
    <source>
        <dbReference type="PROSITE" id="PS50111"/>
    </source>
</evidence>
<evidence type="ECO:0000256" key="4">
    <source>
        <dbReference type="PROSITE-ProRule" id="PRU00284"/>
    </source>
</evidence>
<keyword evidence="5" id="KW-0175">Coiled coil</keyword>
<dbReference type="SMART" id="SM00283">
    <property type="entry name" value="MA"/>
    <property type="match status" value="1"/>
</dbReference>
<dbReference type="CDD" id="cd06225">
    <property type="entry name" value="HAMP"/>
    <property type="match status" value="1"/>
</dbReference>
<dbReference type="AlphaFoldDB" id="A0A6G7LW80"/>
<evidence type="ECO:0000256" key="3">
    <source>
        <dbReference type="ARBA" id="ARBA00029447"/>
    </source>
</evidence>
<evidence type="ECO:0000313" key="10">
    <source>
        <dbReference type="Proteomes" id="UP000502117"/>
    </source>
</evidence>
<feature type="domain" description="HAMP" evidence="8">
    <location>
        <begin position="224"/>
        <end position="278"/>
    </location>
</feature>
<dbReference type="SUPFAM" id="SSF58104">
    <property type="entry name" value="Methyl-accepting chemotaxis protein (MCP) signaling domain"/>
    <property type="match status" value="1"/>
</dbReference>
<proteinExistence type="inferred from homology"/>
<dbReference type="InterPro" id="IPR004089">
    <property type="entry name" value="MCPsignal_dom"/>
</dbReference>
<evidence type="ECO:0000256" key="1">
    <source>
        <dbReference type="ARBA" id="ARBA00004370"/>
    </source>
</evidence>
<accession>A0A6G7LW80</accession>
<organism evidence="9 10">
    <name type="scientific">Shewanella chilikensis</name>
    <dbReference type="NCBI Taxonomy" id="558541"/>
    <lineage>
        <taxon>Bacteria</taxon>
        <taxon>Pseudomonadati</taxon>
        <taxon>Pseudomonadota</taxon>
        <taxon>Gammaproteobacteria</taxon>
        <taxon>Alteromonadales</taxon>
        <taxon>Shewanellaceae</taxon>
        <taxon>Shewanella</taxon>
    </lineage>
</organism>
<dbReference type="PANTHER" id="PTHR32089:SF120">
    <property type="entry name" value="METHYL-ACCEPTING CHEMOTAXIS PROTEIN TLPQ"/>
    <property type="match status" value="1"/>
</dbReference>
<protein>
    <submittedName>
        <fullName evidence="9">HAMP domain-containing protein</fullName>
    </submittedName>
</protein>
<dbReference type="Pfam" id="PF00015">
    <property type="entry name" value="MCPsignal"/>
    <property type="match status" value="1"/>
</dbReference>
<comment type="similarity">
    <text evidence="3">Belongs to the methyl-accepting chemotaxis (MCP) protein family.</text>
</comment>
<evidence type="ECO:0000256" key="6">
    <source>
        <dbReference type="SAM" id="Phobius"/>
    </source>
</evidence>
<dbReference type="GO" id="GO:0016020">
    <property type="term" value="C:membrane"/>
    <property type="evidence" value="ECO:0007669"/>
    <property type="project" value="UniProtKB-SubCell"/>
</dbReference>
<feature type="domain" description="Methyl-accepting transducer" evidence="7">
    <location>
        <begin position="283"/>
        <end position="519"/>
    </location>
</feature>
<keyword evidence="6" id="KW-0472">Membrane</keyword>
<dbReference type="Proteomes" id="UP000502117">
    <property type="component" value="Chromosome"/>
</dbReference>
<evidence type="ECO:0000256" key="5">
    <source>
        <dbReference type="SAM" id="Coils"/>
    </source>
</evidence>
<dbReference type="PANTHER" id="PTHR32089">
    <property type="entry name" value="METHYL-ACCEPTING CHEMOTAXIS PROTEIN MCPB"/>
    <property type="match status" value="1"/>
</dbReference>
<keyword evidence="6" id="KW-0812">Transmembrane</keyword>
<dbReference type="CDD" id="cd11386">
    <property type="entry name" value="MCP_signal"/>
    <property type="match status" value="1"/>
</dbReference>
<dbReference type="GO" id="GO:0007165">
    <property type="term" value="P:signal transduction"/>
    <property type="evidence" value="ECO:0007669"/>
    <property type="project" value="UniProtKB-KW"/>
</dbReference>
<dbReference type="InterPro" id="IPR003660">
    <property type="entry name" value="HAMP_dom"/>
</dbReference>
<feature type="transmembrane region" description="Helical" evidence="6">
    <location>
        <begin position="200"/>
        <end position="223"/>
    </location>
</feature>
<evidence type="ECO:0000256" key="2">
    <source>
        <dbReference type="ARBA" id="ARBA00023224"/>
    </source>
</evidence>
<keyword evidence="6" id="KW-1133">Transmembrane helix</keyword>
<keyword evidence="2 4" id="KW-0807">Transducer</keyword>
<dbReference type="EMBL" id="CP045857">
    <property type="protein sequence ID" value="QIJ06066.1"/>
    <property type="molecule type" value="Genomic_DNA"/>
</dbReference>
<comment type="subcellular location">
    <subcellularLocation>
        <location evidence="1">Membrane</location>
    </subcellularLocation>
</comment>
<dbReference type="GO" id="GO:0006935">
    <property type="term" value="P:chemotaxis"/>
    <property type="evidence" value="ECO:0007669"/>
    <property type="project" value="UniProtKB-ARBA"/>
</dbReference>
<dbReference type="Gene3D" id="1.10.287.950">
    <property type="entry name" value="Methyl-accepting chemotaxis protein"/>
    <property type="match status" value="1"/>
</dbReference>
<sequence>MHLFGSRVLNQAIFSNLSLRKLLITLFAALLALFCLSLGTIGYHLEEVKSQISLLEREYHSNDQAASLLQLVSGLRREQLGYSLRRVLNAPMSEESRQYLQDQTLAINSALQQLKQGAGQDTLVQLHKLDAPLLAFMGLHKQFLNQDSSDLAENTANMLTSMESWHIYNNVETELKALMELETNKVSSARSASEQAIQSLSSSLVIVFCLFVTLALGAGWFLLRRIFIPLGATTQVLEKIASGDLASAIPMEKFSGSEFKHLAETLGQMRTTLHEMISQIGAASVQLAAAVEEMTAVAAESAEEMQQQRSEVDQVATAMTELQSSIADISRNTTQTADQANQGVQATTEGQQVVMQTLDTIQSSDAEITAASEVINQLQKDSDSIAMVLEVIAQITDQTNLLALNAAIEAARAGEAGRGFAVVADEVRTLASRTQSSALEIKGTIEQLQQRAQHANEVMQKSRERMQGSVRCANEASDAIERISAAISIINDMAIQVASATEQQTAVTGELGVNITNISDAASRVSMGTGQVSQSSQELSQLAHNLAHLISRFRT</sequence>
<dbReference type="SMART" id="SM00304">
    <property type="entry name" value="HAMP"/>
    <property type="match status" value="1"/>
</dbReference>
<dbReference type="PROSITE" id="PS50885">
    <property type="entry name" value="HAMP"/>
    <property type="match status" value="1"/>
</dbReference>
<evidence type="ECO:0000259" key="8">
    <source>
        <dbReference type="PROSITE" id="PS50885"/>
    </source>
</evidence>